<comment type="cofactor">
    <cofactor evidence="1">
        <name>pyridoxal 5'-phosphate</name>
        <dbReference type="ChEBI" id="CHEBI:597326"/>
    </cofactor>
</comment>
<accession>A0A381TNY2</accession>
<dbReference type="AlphaFoldDB" id="A0A381TNY2"/>
<dbReference type="InterPro" id="IPR015424">
    <property type="entry name" value="PyrdxlP-dep_Trfase"/>
</dbReference>
<evidence type="ECO:0000313" key="3">
    <source>
        <dbReference type="EMBL" id="SVA17484.1"/>
    </source>
</evidence>
<dbReference type="GO" id="GO:0008483">
    <property type="term" value="F:transaminase activity"/>
    <property type="evidence" value="ECO:0007669"/>
    <property type="project" value="InterPro"/>
</dbReference>
<dbReference type="EMBL" id="UINC01004875">
    <property type="protein sequence ID" value="SVA17484.1"/>
    <property type="molecule type" value="Genomic_DNA"/>
</dbReference>
<evidence type="ECO:0008006" key="4">
    <source>
        <dbReference type="Google" id="ProtNLM"/>
    </source>
</evidence>
<dbReference type="InterPro" id="IPR005814">
    <property type="entry name" value="Aminotrans_3"/>
</dbReference>
<dbReference type="Gene3D" id="3.90.1150.10">
    <property type="entry name" value="Aspartate Aminotransferase, domain 1"/>
    <property type="match status" value="1"/>
</dbReference>
<reference evidence="3" key="1">
    <citation type="submission" date="2018-05" db="EMBL/GenBank/DDBJ databases">
        <authorList>
            <person name="Lanie J.A."/>
            <person name="Ng W.-L."/>
            <person name="Kazmierczak K.M."/>
            <person name="Andrzejewski T.M."/>
            <person name="Davidsen T.M."/>
            <person name="Wayne K.J."/>
            <person name="Tettelin H."/>
            <person name="Glass J.I."/>
            <person name="Rusch D."/>
            <person name="Podicherti R."/>
            <person name="Tsui H.-C.T."/>
            <person name="Winkler M.E."/>
        </authorList>
    </citation>
    <scope>NUCLEOTIDE SEQUENCE</scope>
</reference>
<dbReference type="PANTHER" id="PTHR43713:SF3">
    <property type="entry name" value="GLUTAMATE-1-SEMIALDEHYDE 2,1-AMINOMUTASE 1, CHLOROPLASTIC-RELATED"/>
    <property type="match status" value="1"/>
</dbReference>
<dbReference type="PANTHER" id="PTHR43713">
    <property type="entry name" value="GLUTAMATE-1-SEMIALDEHYDE 2,1-AMINOMUTASE"/>
    <property type="match status" value="1"/>
</dbReference>
<dbReference type="SUPFAM" id="SSF53383">
    <property type="entry name" value="PLP-dependent transferases"/>
    <property type="match status" value="1"/>
</dbReference>
<sequence length="465" mass="51083">MLDLPKFFQRLNHIVEQIMPSIDDRYIKKFPSSANAFNTAVEFFPSGITHQNRHAEPFPVYFNSGSGGVKFDLDNNTIIDFVMGNGSLLQGHAHPKIVEAISSQVARGTHLGGSTLFEIEWAKSVKNLIPWLEQVRFTNSGTESTYLALRCIRAFNGKSKILKFEEHFHGWHEYALPSQGNAGPAFVPQAIMDMVVVVKPDLGEVEKALKEHPDIGVVMLEPTGAHYSCFPLQPKTFLKGLRDLTSQHNGVLMFDETITGFRISKGGAQIRYNVQPDISVFGKIVAGGMPGAAIAGRSDILEMMSFKGDPDWDNNRRIGQGGTFNGNPPTAIAGIVGLNMIANEPVNQVADAMAARLRTGLNSAFESTNIPGFAYGIASIVNPFFGKYPSKSTDLECPDLSYEEVRKNMTGVRKGYLTKAMLTHDVHVMGGQVFMVSSAHTEEQIDQTIEAFELSLRDLKSEGIL</sequence>
<protein>
    <recommendedName>
        <fullName evidence="4">Glutamate-1-semialdehyde 2,1-aminomutase</fullName>
    </recommendedName>
</protein>
<evidence type="ECO:0000256" key="1">
    <source>
        <dbReference type="ARBA" id="ARBA00001933"/>
    </source>
</evidence>
<proteinExistence type="predicted"/>
<dbReference type="Gene3D" id="3.40.640.10">
    <property type="entry name" value="Type I PLP-dependent aspartate aminotransferase-like (Major domain)"/>
    <property type="match status" value="1"/>
</dbReference>
<dbReference type="InterPro" id="IPR015422">
    <property type="entry name" value="PyrdxlP-dep_Trfase_small"/>
</dbReference>
<dbReference type="Pfam" id="PF00202">
    <property type="entry name" value="Aminotran_3"/>
    <property type="match status" value="1"/>
</dbReference>
<gene>
    <name evidence="3" type="ORF">METZ01_LOCUS70338</name>
</gene>
<organism evidence="3">
    <name type="scientific">marine metagenome</name>
    <dbReference type="NCBI Taxonomy" id="408172"/>
    <lineage>
        <taxon>unclassified sequences</taxon>
        <taxon>metagenomes</taxon>
        <taxon>ecological metagenomes</taxon>
    </lineage>
</organism>
<dbReference type="InterPro" id="IPR015421">
    <property type="entry name" value="PyrdxlP-dep_Trfase_major"/>
</dbReference>
<keyword evidence="2" id="KW-0663">Pyridoxal phosphate</keyword>
<name>A0A381TNY2_9ZZZZ</name>
<evidence type="ECO:0000256" key="2">
    <source>
        <dbReference type="ARBA" id="ARBA00022898"/>
    </source>
</evidence>
<dbReference type="GO" id="GO:0030170">
    <property type="term" value="F:pyridoxal phosphate binding"/>
    <property type="evidence" value="ECO:0007669"/>
    <property type="project" value="InterPro"/>
</dbReference>